<dbReference type="InterPro" id="IPR015943">
    <property type="entry name" value="WD40/YVTN_repeat-like_dom_sf"/>
</dbReference>
<evidence type="ECO:0000256" key="8">
    <source>
        <dbReference type="ARBA" id="ARBA00022989"/>
    </source>
</evidence>
<gene>
    <name evidence="13" type="ORF">IL334_002142</name>
</gene>
<evidence type="ECO:0000256" key="9">
    <source>
        <dbReference type="ARBA" id="ARBA00023136"/>
    </source>
</evidence>
<dbReference type="Pfam" id="PF07774">
    <property type="entry name" value="EMC1_C"/>
    <property type="match status" value="1"/>
</dbReference>
<evidence type="ECO:0000256" key="7">
    <source>
        <dbReference type="ARBA" id="ARBA00022824"/>
    </source>
</evidence>
<keyword evidence="14" id="KW-1185">Reference proteome</keyword>
<dbReference type="Gene3D" id="2.130.10.10">
    <property type="entry name" value="YVTN repeat-like/Quinoprotein amine dehydrogenase"/>
    <property type="match status" value="1"/>
</dbReference>
<evidence type="ECO:0000256" key="6">
    <source>
        <dbReference type="ARBA" id="ARBA00022729"/>
    </source>
</evidence>
<comment type="subcellular location">
    <subcellularLocation>
        <location evidence="1">Endoplasmic reticulum membrane</location>
        <topology evidence="1">Single-pass type I membrane protein</topology>
    </subcellularLocation>
</comment>
<dbReference type="PANTHER" id="PTHR21573:SF0">
    <property type="entry name" value="ER MEMBRANE PROTEIN COMPLEX SUBUNIT 1"/>
    <property type="match status" value="1"/>
</dbReference>
<keyword evidence="6" id="KW-0732">Signal</keyword>
<evidence type="ECO:0000259" key="12">
    <source>
        <dbReference type="Pfam" id="PF25293"/>
    </source>
</evidence>
<keyword evidence="10" id="KW-0325">Glycoprotein</keyword>
<keyword evidence="9" id="KW-0472">Membrane</keyword>
<dbReference type="PANTHER" id="PTHR21573">
    <property type="entry name" value="ER MEMBRANE PROTEIN COMPLEX SUBUNIT 1"/>
    <property type="match status" value="1"/>
</dbReference>
<evidence type="ECO:0000256" key="10">
    <source>
        <dbReference type="ARBA" id="ARBA00023180"/>
    </source>
</evidence>
<keyword evidence="7" id="KW-0256">Endoplasmic reticulum</keyword>
<dbReference type="Proteomes" id="UP001329825">
    <property type="component" value="Chromosome 2"/>
</dbReference>
<evidence type="ECO:0000313" key="14">
    <source>
        <dbReference type="Proteomes" id="UP001329825"/>
    </source>
</evidence>
<reference evidence="13 14" key="1">
    <citation type="submission" date="2024-01" db="EMBL/GenBank/DDBJ databases">
        <title>Comparative genomics of Cryptococcus and Kwoniella reveals pathogenesis evolution and contrasting modes of karyotype evolution via chromosome fusion or intercentromeric recombination.</title>
        <authorList>
            <person name="Coelho M.A."/>
            <person name="David-Palma M."/>
            <person name="Shea T."/>
            <person name="Bowers K."/>
            <person name="McGinley-Smith S."/>
            <person name="Mohammad A.W."/>
            <person name="Gnirke A."/>
            <person name="Yurkov A.M."/>
            <person name="Nowrousian M."/>
            <person name="Sun S."/>
            <person name="Cuomo C.A."/>
            <person name="Heitman J."/>
        </authorList>
    </citation>
    <scope>NUCLEOTIDE SEQUENCE [LARGE SCALE GENOMIC DNA]</scope>
    <source>
        <strain evidence="13">CBS 11374</strain>
    </source>
</reference>
<name>A0ABZ1CTV8_9TREE</name>
<dbReference type="InterPro" id="IPR018391">
    <property type="entry name" value="PQQ_b-propeller_rpt"/>
</dbReference>
<dbReference type="InterPro" id="IPR011678">
    <property type="entry name" value="EMC1_C"/>
</dbReference>
<evidence type="ECO:0000256" key="3">
    <source>
        <dbReference type="ARBA" id="ARBA00011276"/>
    </source>
</evidence>
<sequence length="1018" mass="110621">MIVNIRGLSLIFTFFSISFLASVVVGLQADLAGIVDWHLPLIGEYILEPTPPLYVLQSQSQRNDGEGRIIGLTKKNVLAVLNAENGDIAWRHQFELSDPVISFHVKDDNVLLLSGSGGSTIRLFSLSTGSLSWEKSIVPSEEARLTIPAYLGTDAAFVPSKQGEEDTVVVLTGSSRVSKFRLSDGGLLWSMESPGSGSTILFNQLIPTGSSVHILGFHSQFTGQSLLTSTLDISTSIPKADFGQVPSIIEIPSQALIASSTIDGEAKVVWIEHGRIRIITIKEDGNVGKVKDLLPRKGKLYESIIDVGVRRKGIILGKRSDGAVDVISVSQSKKLEEFELSANSPERSESIYSGTETKNGVILNRVYWSFNMAVGAAQTINIPNVDSSDIITSGFTFQYDTLSHGTFIHAAVSPTLNDKQLPTLVLTTSNGAIQRMELDNPGWVREESLSDIKAARFVDLGEPETEEVREVLAEEGFAGRLSRHLVELKDLPGYLFRFAKRFTSASYTSALQVTPLNTTHLHRDQFGFQKLLIAATAKGKLFALDSSNGAAIWSRNLGLTSAGGSEIDIQDMWNVRDGEGGREPMLAILATKVSKDKETLTTVAYHLNAYTGLIAGEVDPVNHLPLGKTLFEGKPQNAFLLPFENCGTKASVLAVIDSSNDLHIFPPCKKVAAGIEEISDSLFYSVISRGIDETSVKGFIPSAAREGGGFKGELIWQLPIGASENILENKAVIFDSISSFGRVLGDKSTLYKYLNPHLQVISTFTPSQRGVSSVNLNGIGKIYVVDTTNGNVVYQTQIDGVKERGGIKVGMVENWLVFSWLDERGWRIGSTELFEDTESKGVTPSQSSFQDVKINAVSQSFILPTEVKAIGFTTSKAGITTKEVLIVNGKNQIASIPRRLLDPRRPTGKPTSRDKEEILIPYEALIPLEPKKVISHKYEVLGAKTLLTSAALVESTSLLFAYGLDLFVTRGITPAGTFDILSDNFNKVQLLLTLGALTAGIVVAGPAVKRKELKNKWY</sequence>
<evidence type="ECO:0000256" key="5">
    <source>
        <dbReference type="ARBA" id="ARBA00022692"/>
    </source>
</evidence>
<feature type="domain" description="EMC1 first beta-propeller" evidence="12">
    <location>
        <begin position="30"/>
        <end position="221"/>
    </location>
</feature>
<dbReference type="SUPFAM" id="SSF50998">
    <property type="entry name" value="Quinoprotein alcohol dehydrogenase-like"/>
    <property type="match status" value="1"/>
</dbReference>
<dbReference type="RefSeq" id="XP_062789939.1">
    <property type="nucleotide sequence ID" value="XM_062933888.1"/>
</dbReference>
<accession>A0ABZ1CTV8</accession>
<keyword evidence="8" id="KW-1133">Transmembrane helix</keyword>
<protein>
    <recommendedName>
        <fullName evidence="4">ER membrane protein complex subunit 1</fullName>
    </recommendedName>
</protein>
<dbReference type="GeneID" id="87954273"/>
<evidence type="ECO:0000256" key="2">
    <source>
        <dbReference type="ARBA" id="ARBA00007904"/>
    </source>
</evidence>
<evidence type="ECO:0000259" key="11">
    <source>
        <dbReference type="Pfam" id="PF07774"/>
    </source>
</evidence>
<evidence type="ECO:0000256" key="4">
    <source>
        <dbReference type="ARBA" id="ARBA00020824"/>
    </source>
</evidence>
<feature type="domain" description="ER membrane protein complex subunit 1 C-terminal" evidence="11">
    <location>
        <begin position="813"/>
        <end position="1017"/>
    </location>
</feature>
<comment type="similarity">
    <text evidence="2">Belongs to the EMC1 family.</text>
</comment>
<comment type="subunit">
    <text evidence="3">Component of the ER membrane protein complex (EMC).</text>
</comment>
<dbReference type="SMART" id="SM00564">
    <property type="entry name" value="PQQ"/>
    <property type="match status" value="3"/>
</dbReference>
<organism evidence="13 14">
    <name type="scientific">Kwoniella shivajii</name>
    <dbReference type="NCBI Taxonomy" id="564305"/>
    <lineage>
        <taxon>Eukaryota</taxon>
        <taxon>Fungi</taxon>
        <taxon>Dikarya</taxon>
        <taxon>Basidiomycota</taxon>
        <taxon>Agaricomycotina</taxon>
        <taxon>Tremellomycetes</taxon>
        <taxon>Tremellales</taxon>
        <taxon>Cryptococcaceae</taxon>
        <taxon>Kwoniella</taxon>
    </lineage>
</organism>
<proteinExistence type="inferred from homology"/>
<dbReference type="InterPro" id="IPR058545">
    <property type="entry name" value="Beta-prop_EMC1_1st"/>
</dbReference>
<dbReference type="InterPro" id="IPR011047">
    <property type="entry name" value="Quinoprotein_ADH-like_sf"/>
</dbReference>
<dbReference type="InterPro" id="IPR026895">
    <property type="entry name" value="EMC1"/>
</dbReference>
<evidence type="ECO:0000256" key="1">
    <source>
        <dbReference type="ARBA" id="ARBA00004115"/>
    </source>
</evidence>
<keyword evidence="5" id="KW-0812">Transmembrane</keyword>
<evidence type="ECO:0000313" key="13">
    <source>
        <dbReference type="EMBL" id="WRT65199.1"/>
    </source>
</evidence>
<dbReference type="Pfam" id="PF25293">
    <property type="entry name" value="Beta-prop_EMC1_N"/>
    <property type="match status" value="1"/>
</dbReference>
<dbReference type="EMBL" id="CP141882">
    <property type="protein sequence ID" value="WRT65199.1"/>
    <property type="molecule type" value="Genomic_DNA"/>
</dbReference>